<keyword evidence="3" id="KW-1185">Reference proteome</keyword>
<sequence length="133" mass="13738">FFLIIVLFSVNVCDLCNLCVCVCVCVCVCARVTGSTGFHPRERRRVWFSDGILPNGEAAESPKLPAPSQTLAVSQCFNKSYATDLREASSPAPAATVGSPVGSSISLIPEDGLPPILISNGVKGGTGGHSTGA</sequence>
<organism evidence="2 3">
    <name type="scientific">Hucho hucho</name>
    <name type="common">huchen</name>
    <dbReference type="NCBI Taxonomy" id="62062"/>
    <lineage>
        <taxon>Eukaryota</taxon>
        <taxon>Metazoa</taxon>
        <taxon>Chordata</taxon>
        <taxon>Craniata</taxon>
        <taxon>Vertebrata</taxon>
        <taxon>Euteleostomi</taxon>
        <taxon>Actinopterygii</taxon>
        <taxon>Neopterygii</taxon>
        <taxon>Teleostei</taxon>
        <taxon>Protacanthopterygii</taxon>
        <taxon>Salmoniformes</taxon>
        <taxon>Salmonidae</taxon>
        <taxon>Salmoninae</taxon>
        <taxon>Hucho</taxon>
    </lineage>
</organism>
<dbReference type="PANTHER" id="PTHR46319:SF3">
    <property type="entry name" value="ZINC FINGER FYVE DOMAIN-CONTAINING PROTEIN"/>
    <property type="match status" value="1"/>
</dbReference>
<dbReference type="PANTHER" id="PTHR46319">
    <property type="entry name" value="ZINC FINGER FYVE DOMAIN-CONTAINING PROTEIN"/>
    <property type="match status" value="1"/>
</dbReference>
<name>A0A4W5LDU2_9TELE</name>
<proteinExistence type="predicted"/>
<dbReference type="Ensembl" id="ENSHHUT00000024971.1">
    <property type="protein sequence ID" value="ENSHHUP00000024066.1"/>
    <property type="gene ID" value="ENSHHUG00000015099.1"/>
</dbReference>
<evidence type="ECO:0000313" key="3">
    <source>
        <dbReference type="Proteomes" id="UP000314982"/>
    </source>
</evidence>
<reference evidence="2" key="3">
    <citation type="submission" date="2025-09" db="UniProtKB">
        <authorList>
            <consortium name="Ensembl"/>
        </authorList>
    </citation>
    <scope>IDENTIFICATION</scope>
</reference>
<reference evidence="2" key="2">
    <citation type="submission" date="2025-08" db="UniProtKB">
        <authorList>
            <consortium name="Ensembl"/>
        </authorList>
    </citation>
    <scope>IDENTIFICATION</scope>
</reference>
<dbReference type="GO" id="GO:0016197">
    <property type="term" value="P:endosomal transport"/>
    <property type="evidence" value="ECO:0007669"/>
    <property type="project" value="TreeGrafter"/>
</dbReference>
<evidence type="ECO:0000313" key="2">
    <source>
        <dbReference type="Ensembl" id="ENSHHUP00000024066.1"/>
    </source>
</evidence>
<feature type="signal peptide" evidence="1">
    <location>
        <begin position="1"/>
        <end position="15"/>
    </location>
</feature>
<reference evidence="3" key="1">
    <citation type="submission" date="2018-06" db="EMBL/GenBank/DDBJ databases">
        <title>Genome assembly of Danube salmon.</title>
        <authorList>
            <person name="Macqueen D.J."/>
            <person name="Gundappa M.K."/>
        </authorList>
    </citation>
    <scope>NUCLEOTIDE SEQUENCE [LARGE SCALE GENOMIC DNA]</scope>
</reference>
<dbReference type="GO" id="GO:0031901">
    <property type="term" value="C:early endosome membrane"/>
    <property type="evidence" value="ECO:0007669"/>
    <property type="project" value="TreeGrafter"/>
</dbReference>
<feature type="chain" id="PRO_5021503162" evidence="1">
    <location>
        <begin position="16"/>
        <end position="133"/>
    </location>
</feature>
<accession>A0A4W5LDU2</accession>
<dbReference type="Proteomes" id="UP000314982">
    <property type="component" value="Unassembled WGS sequence"/>
</dbReference>
<keyword evidence="1" id="KW-0732">Signal</keyword>
<dbReference type="STRING" id="62062.ENSHHUP00000024066"/>
<evidence type="ECO:0000256" key="1">
    <source>
        <dbReference type="SAM" id="SignalP"/>
    </source>
</evidence>
<dbReference type="AlphaFoldDB" id="A0A4W5LDU2"/>
<protein>
    <submittedName>
        <fullName evidence="2">Uncharacterized protein</fullName>
    </submittedName>
</protein>